<keyword evidence="2" id="KW-0501">Molybdenum cofactor biosynthesis</keyword>
<dbReference type="UniPathway" id="UPA00344"/>
<evidence type="ECO:0000256" key="2">
    <source>
        <dbReference type="ARBA" id="ARBA00023150"/>
    </source>
</evidence>
<dbReference type="EMBL" id="FXZM01000001">
    <property type="protein sequence ID" value="SMY10608.1"/>
    <property type="molecule type" value="Genomic_DNA"/>
</dbReference>
<dbReference type="GO" id="GO:0006777">
    <property type="term" value="P:Mo-molybdopterin cofactor biosynthetic process"/>
    <property type="evidence" value="ECO:0007669"/>
    <property type="project" value="UniProtKB-KW"/>
</dbReference>
<name>A0A2H1L131_9MICO</name>
<dbReference type="InterPro" id="IPR001453">
    <property type="entry name" value="MoaB/Mog_dom"/>
</dbReference>
<protein>
    <submittedName>
        <fullName evidence="4">Molybdenum cofactor synthesis domain-containing protein</fullName>
        <ecNumber evidence="4">2.8.1.12</ecNumber>
    </submittedName>
</protein>
<accession>A0A2H1L131</accession>
<dbReference type="PANTHER" id="PTHR43764">
    <property type="entry name" value="MOLYBDENUM COFACTOR BIOSYNTHESIS"/>
    <property type="match status" value="1"/>
</dbReference>
<dbReference type="PROSITE" id="PS01078">
    <property type="entry name" value="MOCF_BIOSYNTHESIS_1"/>
    <property type="match status" value="1"/>
</dbReference>
<evidence type="ECO:0000313" key="5">
    <source>
        <dbReference type="Proteomes" id="UP000234462"/>
    </source>
</evidence>
<dbReference type="Pfam" id="PF00994">
    <property type="entry name" value="MoCF_biosynth"/>
    <property type="match status" value="1"/>
</dbReference>
<dbReference type="AlphaFoldDB" id="A0A2H1L131"/>
<feature type="domain" description="MoaB/Mog" evidence="3">
    <location>
        <begin position="16"/>
        <end position="168"/>
    </location>
</feature>
<dbReference type="InterPro" id="IPR051920">
    <property type="entry name" value="MPT_Adenylyltrnsfr/MoaC-Rel"/>
</dbReference>
<dbReference type="GO" id="GO:0030366">
    <property type="term" value="F:molybdopterin synthase activity"/>
    <property type="evidence" value="ECO:0007669"/>
    <property type="project" value="UniProtKB-EC"/>
</dbReference>
<keyword evidence="4" id="KW-0808">Transferase</keyword>
<dbReference type="Proteomes" id="UP000234462">
    <property type="component" value="Unassembled WGS sequence"/>
</dbReference>
<dbReference type="Gene3D" id="3.40.980.10">
    <property type="entry name" value="MoaB/Mog-like domain"/>
    <property type="match status" value="1"/>
</dbReference>
<gene>
    <name evidence="4" type="ORF">BJEO58_00178</name>
</gene>
<evidence type="ECO:0000313" key="4">
    <source>
        <dbReference type="EMBL" id="SMY10608.1"/>
    </source>
</evidence>
<dbReference type="SUPFAM" id="SSF53218">
    <property type="entry name" value="Molybdenum cofactor biosynthesis proteins"/>
    <property type="match status" value="1"/>
</dbReference>
<dbReference type="PANTHER" id="PTHR43764:SF1">
    <property type="entry name" value="MOLYBDOPTERIN MOLYBDOTRANSFERASE"/>
    <property type="match status" value="1"/>
</dbReference>
<evidence type="ECO:0000256" key="1">
    <source>
        <dbReference type="ARBA" id="ARBA00005046"/>
    </source>
</evidence>
<dbReference type="InterPro" id="IPR036425">
    <property type="entry name" value="MoaB/Mog-like_dom_sf"/>
</dbReference>
<organism evidence="4 5">
    <name type="scientific">Brevibacterium jeotgali</name>
    <dbReference type="NCBI Taxonomy" id="1262550"/>
    <lineage>
        <taxon>Bacteria</taxon>
        <taxon>Bacillati</taxon>
        <taxon>Actinomycetota</taxon>
        <taxon>Actinomycetes</taxon>
        <taxon>Micrococcales</taxon>
        <taxon>Brevibacteriaceae</taxon>
        <taxon>Brevibacterium</taxon>
    </lineage>
</organism>
<proteinExistence type="predicted"/>
<dbReference type="SMART" id="SM00852">
    <property type="entry name" value="MoCF_biosynth"/>
    <property type="match status" value="1"/>
</dbReference>
<keyword evidence="5" id="KW-1185">Reference proteome</keyword>
<comment type="pathway">
    <text evidence="1">Cofactor biosynthesis; molybdopterin biosynthesis.</text>
</comment>
<sequence length="181" mass="18293">MGGVGAARFGAGRSAAVVVVSTPTARGLEDDRSGPRLVEWLRACGYECPSPRYAEDGGPVGDVLRELLGGGADSDGDAQRAPRVVVTTGGTGLNLADLTPQVTEALLDRQTPGIMHALWTAGLQSTPTAVMSQGVAGVAGTAFVVNLPGSTGGVRDGIAVLTPLLPHIQAQLEDCGEPPAL</sequence>
<dbReference type="CDD" id="cd00886">
    <property type="entry name" value="MogA_MoaB"/>
    <property type="match status" value="1"/>
</dbReference>
<dbReference type="EC" id="2.8.1.12" evidence="4"/>
<dbReference type="InterPro" id="IPR008284">
    <property type="entry name" value="MoCF_biosynth_CS"/>
</dbReference>
<reference evidence="5" key="1">
    <citation type="submission" date="2017-03" db="EMBL/GenBank/DDBJ databases">
        <authorList>
            <person name="Monnet C."/>
        </authorList>
    </citation>
    <scope>NUCLEOTIDE SEQUENCE [LARGE SCALE GENOMIC DNA]</scope>
    <source>
        <strain evidence="5">SJ5-8</strain>
    </source>
</reference>
<evidence type="ECO:0000259" key="3">
    <source>
        <dbReference type="SMART" id="SM00852"/>
    </source>
</evidence>